<dbReference type="EMBL" id="ABQC02000020">
    <property type="protein sequence ID" value="EDY95235.1"/>
    <property type="molecule type" value="Genomic_DNA"/>
</dbReference>
<accession>B5D021</accession>
<comment type="subunit">
    <text evidence="9">NDH-1 is composed of 14 different subunits. Subunits NuoB, C, D, E, F, and G constitute the peripheral sector of the complex.</text>
</comment>
<comment type="function">
    <text evidence="9">NDH-1 shuttles electrons from NADH, via FMN and iron-sulfur (Fe-S) centers, to quinones in the respiratory chain. The immediate electron acceptor for the enzyme in this species is believed to be a menaquinone. Couples the redox reaction to proton translocation (for every two electrons transferred, four hydrogen ions are translocated across the cytoplasmic membrane), and thus conserves the redox energy in a proton gradient.</text>
</comment>
<dbReference type="PANTHER" id="PTHR11993:SF10">
    <property type="entry name" value="NADH DEHYDROGENASE [UBIQUINONE] IRON-SULFUR PROTEIN 2, MITOCHONDRIAL"/>
    <property type="match status" value="1"/>
</dbReference>
<evidence type="ECO:0000256" key="5">
    <source>
        <dbReference type="ARBA" id="ARBA00023136"/>
    </source>
</evidence>
<keyword evidence="9" id="KW-0813">Transport</keyword>
<evidence type="ECO:0000256" key="9">
    <source>
        <dbReference type="HAMAP-Rule" id="MF_01358"/>
    </source>
</evidence>
<evidence type="ECO:0000256" key="7">
    <source>
        <dbReference type="ARBA" id="ARBA00038617"/>
    </source>
</evidence>
<keyword evidence="5 9" id="KW-0472">Membrane</keyword>
<sequence>MQMEIEKITSIIPEAEISQTGETVVKVPAEKLHQIAETLLNDKENPMDFLRDIVGMDWGEEGLGALYLLESTRTGARITLKAVTTDREKALLPTVSDLWKTALIKEREVYDFFGICFLNHPDMRRIFLREDWIGYPMRKDYDMNSNPLRMDNEENADMTDEYFLRPDGTLEGRKNVVFGEDDFVVNIGPQHPSTHGVLRMRTSLEGENIRKIDPILGYIHRGIEKMNESLTYPQTLALTDRLDYLSAHQNRHALCMCIEKAAGIEVPERAQYIRTIMDELQRIDSHLLFYSCLVMDMGGLTPFFYGFREREMILDIFEETTGGRLIQNYNMIGGVQADIHPTFQQKVKDFIKHLRSVIQDYHDIFTSNVIADTRLKGVGVLSKEDAISLGCTGGTGRASGWANDVRKHHPYALYDKVDFKEIVYTEGDSFARYMVRMDEIMESCHIIEQLIDNIPEGEFRAKTKPIIKLPEGVFTSSVETSRGEFDVILESHGDKVPYRLHYRSTGLPLVHAMDTVCRGAKIADLIAIGGTLDFVIPDIDR</sequence>
<comment type="subcellular location">
    <subcellularLocation>
        <location evidence="1">Cell inner membrane</location>
        <topology evidence="1">Peripheral membrane protein</topology>
    </subcellularLocation>
    <subcellularLocation>
        <location evidence="9">Cell membrane</location>
        <topology evidence="9">Peripheral membrane protein</topology>
        <orientation evidence="9">Cytoplasmic side</orientation>
    </subcellularLocation>
</comment>
<name>B5D021_PHOPM</name>
<dbReference type="eggNOG" id="COG0649">
    <property type="taxonomic scope" value="Bacteria"/>
</dbReference>
<protein>
    <recommendedName>
        <fullName evidence="9">NADH-quinone oxidoreductase subunit D</fullName>
        <ecNumber evidence="9">7.1.1.-</ecNumber>
    </recommendedName>
    <alternativeName>
        <fullName evidence="9">NADH dehydrogenase I subunit D</fullName>
    </alternativeName>
    <alternativeName>
        <fullName evidence="9">NDH-1 subunit D</fullName>
    </alternativeName>
</protein>
<evidence type="ECO:0000256" key="6">
    <source>
        <dbReference type="ARBA" id="ARBA00023268"/>
    </source>
</evidence>
<evidence type="ECO:0000256" key="2">
    <source>
        <dbReference type="ARBA" id="ARBA00010019"/>
    </source>
</evidence>
<evidence type="ECO:0000313" key="12">
    <source>
        <dbReference type="EMBL" id="EDY95235.1"/>
    </source>
</evidence>
<feature type="domain" description="NADH:ubiquinone oxidoreductase 30kDa subunit" evidence="10">
    <location>
        <begin position="25"/>
        <end position="145"/>
    </location>
</feature>
<feature type="domain" description="NADH-quinone oxidoreductase subunit D" evidence="11">
    <location>
        <begin position="296"/>
        <end position="466"/>
    </location>
</feature>
<dbReference type="HAMAP" id="MF_01358">
    <property type="entry name" value="NDH1_NuoD"/>
    <property type="match status" value="1"/>
</dbReference>
<dbReference type="AlphaFoldDB" id="B5D021"/>
<comment type="subunit">
    <text evidence="7">NDH-1 is composed of 13 different subunits. Subunits NuoB, CD, E, F, and G constitute the peripheral sector of the complex.</text>
</comment>
<dbReference type="InterPro" id="IPR037232">
    <property type="entry name" value="NADH_quin_OxRdtase_su_C/D-like"/>
</dbReference>
<gene>
    <name evidence="9" type="primary">nuoD</name>
    <name evidence="12" type="ORF">BACPLE_02342</name>
</gene>
<keyword evidence="6" id="KW-0511">Multifunctional enzyme</keyword>
<keyword evidence="9" id="KW-1278">Translocase</keyword>
<evidence type="ECO:0000259" key="10">
    <source>
        <dbReference type="Pfam" id="PF00329"/>
    </source>
</evidence>
<dbReference type="InterPro" id="IPR029014">
    <property type="entry name" value="NiFe-Hase_large"/>
</dbReference>
<dbReference type="EC" id="7.1.1.-" evidence="9"/>
<dbReference type="Pfam" id="PF00346">
    <property type="entry name" value="Complex1_49kDa"/>
    <property type="match status" value="2"/>
</dbReference>
<dbReference type="GO" id="GO:0008137">
    <property type="term" value="F:NADH dehydrogenase (ubiquinone) activity"/>
    <property type="evidence" value="ECO:0007669"/>
    <property type="project" value="InterPro"/>
</dbReference>
<comment type="similarity">
    <text evidence="2">In the C-terminal section; belongs to the complex I 49 kDa subunit family.</text>
</comment>
<keyword evidence="9" id="KW-0874">Quinone</keyword>
<evidence type="ECO:0000256" key="8">
    <source>
        <dbReference type="ARBA" id="ARBA00047712"/>
    </source>
</evidence>
<dbReference type="InterPro" id="IPR001135">
    <property type="entry name" value="NADH_Q_OxRdtase_suD"/>
</dbReference>
<dbReference type="Gene3D" id="1.10.645.10">
    <property type="entry name" value="Cytochrome-c3 Hydrogenase, chain B"/>
    <property type="match status" value="1"/>
</dbReference>
<evidence type="ECO:0000256" key="3">
    <source>
        <dbReference type="ARBA" id="ARBA00022475"/>
    </source>
</evidence>
<reference evidence="12 13" key="2">
    <citation type="submission" date="2008-08" db="EMBL/GenBank/DDBJ databases">
        <authorList>
            <person name="Fulton L."/>
            <person name="Clifton S."/>
            <person name="Fulton B."/>
            <person name="Xu J."/>
            <person name="Minx P."/>
            <person name="Pepin K.H."/>
            <person name="Johnson M."/>
            <person name="Thiruvilangam P."/>
            <person name="Bhonagiri V."/>
            <person name="Nash W.E."/>
            <person name="Mardis E.R."/>
            <person name="Wilson R.K."/>
        </authorList>
    </citation>
    <scope>NUCLEOTIDE SEQUENCE [LARGE SCALE GENOMIC DNA]</scope>
    <source>
        <strain evidence="13">DSM 17135 / JCM 12973 / M2</strain>
    </source>
</reference>
<dbReference type="InterPro" id="IPR001268">
    <property type="entry name" value="NADH_UbQ_OxRdtase_30kDa_su"/>
</dbReference>
<proteinExistence type="inferred from homology"/>
<dbReference type="GO" id="GO:0048038">
    <property type="term" value="F:quinone binding"/>
    <property type="evidence" value="ECO:0007669"/>
    <property type="project" value="UniProtKB-KW"/>
</dbReference>
<keyword evidence="3 9" id="KW-1003">Cell membrane</keyword>
<reference evidence="12 13" key="1">
    <citation type="submission" date="2008-08" db="EMBL/GenBank/DDBJ databases">
        <title>Draft genome sequence of Bacteroides plebeius (DSM 17135).</title>
        <authorList>
            <person name="Sudarsanam P."/>
            <person name="Ley R."/>
            <person name="Guruge J."/>
            <person name="Turnbaugh P.J."/>
            <person name="Mahowald M."/>
            <person name="Liep D."/>
            <person name="Gordon J."/>
        </authorList>
    </citation>
    <scope>NUCLEOTIDE SEQUENCE [LARGE SCALE GENOMIC DNA]</scope>
    <source>
        <strain evidence="13">DSM 17135 / JCM 12973 / M2</strain>
    </source>
</reference>
<dbReference type="Pfam" id="PF00329">
    <property type="entry name" value="Complex1_30kDa"/>
    <property type="match status" value="1"/>
</dbReference>
<dbReference type="GO" id="GO:0005886">
    <property type="term" value="C:plasma membrane"/>
    <property type="evidence" value="ECO:0007669"/>
    <property type="project" value="UniProtKB-SubCell"/>
</dbReference>
<dbReference type="InterPro" id="IPR022885">
    <property type="entry name" value="NDH1_su_D/H"/>
</dbReference>
<evidence type="ECO:0000256" key="4">
    <source>
        <dbReference type="ARBA" id="ARBA00023027"/>
    </source>
</evidence>
<evidence type="ECO:0000259" key="11">
    <source>
        <dbReference type="Pfam" id="PF00346"/>
    </source>
</evidence>
<dbReference type="Gene3D" id="3.30.460.80">
    <property type="entry name" value="NADH:ubiquinone oxidoreductase, 30kDa subunit"/>
    <property type="match status" value="1"/>
</dbReference>
<evidence type="ECO:0000256" key="1">
    <source>
        <dbReference type="ARBA" id="ARBA00004417"/>
    </source>
</evidence>
<dbReference type="GO" id="GO:0051287">
    <property type="term" value="F:NAD binding"/>
    <property type="evidence" value="ECO:0007669"/>
    <property type="project" value="InterPro"/>
</dbReference>
<dbReference type="Proteomes" id="UP000003452">
    <property type="component" value="Unassembled WGS sequence"/>
</dbReference>
<comment type="caution">
    <text evidence="12">The sequence shown here is derived from an EMBL/GenBank/DDBJ whole genome shotgun (WGS) entry which is preliminary data.</text>
</comment>
<organism evidence="12 13">
    <name type="scientific">Phocaeicola plebeius (strain DSM 17135 / JCM 12973 / CCUG 54634 / M2)</name>
    <name type="common">Bacteroides plebeius</name>
    <dbReference type="NCBI Taxonomy" id="484018"/>
    <lineage>
        <taxon>Bacteria</taxon>
        <taxon>Pseudomonadati</taxon>
        <taxon>Bacteroidota</taxon>
        <taxon>Bacteroidia</taxon>
        <taxon>Bacteroidales</taxon>
        <taxon>Bacteroidaceae</taxon>
        <taxon>Phocaeicola</taxon>
    </lineage>
</organism>
<keyword evidence="4 9" id="KW-0520">NAD</keyword>
<dbReference type="PANTHER" id="PTHR11993">
    <property type="entry name" value="NADH-UBIQUINONE OXIDOREDUCTASE 49 KDA SUBUNIT"/>
    <property type="match status" value="1"/>
</dbReference>
<comment type="catalytic activity">
    <reaction evidence="8 9">
        <text>a quinone + NADH + 5 H(+)(in) = a quinol + NAD(+) + 4 H(+)(out)</text>
        <dbReference type="Rhea" id="RHEA:57888"/>
        <dbReference type="ChEBI" id="CHEBI:15378"/>
        <dbReference type="ChEBI" id="CHEBI:24646"/>
        <dbReference type="ChEBI" id="CHEBI:57540"/>
        <dbReference type="ChEBI" id="CHEBI:57945"/>
        <dbReference type="ChEBI" id="CHEBI:132124"/>
    </reaction>
</comment>
<dbReference type="GO" id="GO:0050136">
    <property type="term" value="F:NADH dehydrogenase (quinone) (non-electrogenic) activity"/>
    <property type="evidence" value="ECO:0007669"/>
    <property type="project" value="UniProtKB-UniRule"/>
</dbReference>
<dbReference type="HOGENOM" id="CLU_015134_3_2_10"/>
<comment type="similarity">
    <text evidence="9">Belongs to the complex I 49 kDa subunit family.</text>
</comment>
<dbReference type="SUPFAM" id="SSF56762">
    <property type="entry name" value="HydB/Nqo4-like"/>
    <property type="match status" value="1"/>
</dbReference>
<evidence type="ECO:0000313" key="13">
    <source>
        <dbReference type="Proteomes" id="UP000003452"/>
    </source>
</evidence>
<dbReference type="SUPFAM" id="SSF143243">
    <property type="entry name" value="Nqo5-like"/>
    <property type="match status" value="1"/>
</dbReference>
<feature type="domain" description="NADH-quinone oxidoreductase subunit D" evidence="11">
    <location>
        <begin position="467"/>
        <end position="541"/>
    </location>
</feature>